<dbReference type="PATRIC" id="fig|394.7.peg.6440"/>
<feature type="region of interest" description="Disordered" evidence="1">
    <location>
        <begin position="450"/>
        <end position="519"/>
    </location>
</feature>
<feature type="compositionally biased region" description="Polar residues" evidence="1">
    <location>
        <begin position="188"/>
        <end position="200"/>
    </location>
</feature>
<feature type="compositionally biased region" description="Acidic residues" evidence="1">
    <location>
        <begin position="474"/>
        <end position="485"/>
    </location>
</feature>
<dbReference type="KEGG" id="rhi:NGR_c35880"/>
<accession>C3MC85</accession>
<feature type="compositionally biased region" description="Basic and acidic residues" evidence="1">
    <location>
        <begin position="464"/>
        <end position="473"/>
    </location>
</feature>
<proteinExistence type="predicted"/>
<sequence length="519" mass="53798">MPIPIGTIRNATTPGDDIVQAIRRVPPPTGQRAEAIQKLLDMLGRHLSGKEVLPRDALVRIIEDLARILKFPPLPQEGGRAFVRRLVEVVEALPLPERLVIERQLGGGGLARRLAALTQSGPSAGFGNPTTPLLAAGIRNLPLQLPTPQQAAAPQALPSRDPALLQAMLKKTYGADDDGTAAELAPEETQQAAESGQPTQAAPERGQPPTARYGQSPAGNSDLAAVSDRLAEEGVQTAEATQSALAENSESAIATAAGDEALPALAEADEAEVPRPLAEAPHEKPDQTSGAAEATGQGDIDGFEADGTYGPSRPKGSDARQPAQASAPAKTLPEYPLADAVEALLQASLDLPEIAADNRRPSVPGGGERGPAPTRSAPERLDRLPDGSAPDNAEASADPIAGPTVAEETETASGGSPAAQRQAPAGEDVTIKQAIALLVESGLPEIIPFAMVPYPPAQEDADDGDGRTDRYPGDDGEGAEGEDREDEKKEQDPENDGDDAADPEASEAHDLYTKLGDLG</sequence>
<feature type="compositionally biased region" description="Low complexity" evidence="1">
    <location>
        <begin position="254"/>
        <end position="266"/>
    </location>
</feature>
<name>C3MC85_SINFN</name>
<dbReference type="OrthoDB" id="8283639at2"/>
<dbReference type="AlphaFoldDB" id="C3MC85"/>
<feature type="compositionally biased region" description="Polar residues" evidence="1">
    <location>
        <begin position="238"/>
        <end position="252"/>
    </location>
</feature>
<evidence type="ECO:0000313" key="3">
    <source>
        <dbReference type="Proteomes" id="UP000001054"/>
    </source>
</evidence>
<dbReference type="HOGENOM" id="CLU_518645_0_0_5"/>
<evidence type="ECO:0000256" key="1">
    <source>
        <dbReference type="SAM" id="MobiDB-lite"/>
    </source>
</evidence>
<dbReference type="EMBL" id="CP001389">
    <property type="protein sequence ID" value="ACP27310.1"/>
    <property type="molecule type" value="Genomic_DNA"/>
</dbReference>
<dbReference type="RefSeq" id="WP_012710054.1">
    <property type="nucleotide sequence ID" value="NC_012587.1"/>
</dbReference>
<feature type="region of interest" description="Disordered" evidence="1">
    <location>
        <begin position="184"/>
        <end position="332"/>
    </location>
</feature>
<protein>
    <submittedName>
        <fullName evidence="2">Uncharacterized protein</fullName>
    </submittedName>
</protein>
<keyword evidence="3" id="KW-1185">Reference proteome</keyword>
<evidence type="ECO:0000313" key="2">
    <source>
        <dbReference type="EMBL" id="ACP27310.1"/>
    </source>
</evidence>
<dbReference type="Proteomes" id="UP000001054">
    <property type="component" value="Chromosome"/>
</dbReference>
<gene>
    <name evidence="2" type="ordered locus">NGR_c35880</name>
</gene>
<organism evidence="2 3">
    <name type="scientific">Sinorhizobium fredii (strain NBRC 101917 / NGR234)</name>
    <dbReference type="NCBI Taxonomy" id="394"/>
    <lineage>
        <taxon>Bacteria</taxon>
        <taxon>Pseudomonadati</taxon>
        <taxon>Pseudomonadota</taxon>
        <taxon>Alphaproteobacteria</taxon>
        <taxon>Hyphomicrobiales</taxon>
        <taxon>Rhizobiaceae</taxon>
        <taxon>Sinorhizobium/Ensifer group</taxon>
        <taxon>Sinorhizobium</taxon>
    </lineage>
</organism>
<reference evidence="2 3" key="1">
    <citation type="journal article" date="2009" name="Appl. Environ. Microbiol.">
        <title>Rhizobium sp. strain NGR234 possesses a remarkable number of secretion systems.</title>
        <authorList>
            <person name="Schmeisser C."/>
            <person name="Liesegang H."/>
            <person name="Krysciak D."/>
            <person name="Bakkou N."/>
            <person name="Le Quere A."/>
            <person name="Wollherr A."/>
            <person name="Heinemeyer I."/>
            <person name="Morgenstern B."/>
            <person name="Pommerening-Roeser A."/>
            <person name="Flores M."/>
            <person name="Palacios R."/>
            <person name="Brenner S."/>
            <person name="Gottschalk G."/>
            <person name="Schmitz R.A."/>
            <person name="Broughton W.J."/>
            <person name="Perret X."/>
            <person name="Strittmatter A.W."/>
            <person name="Streit W.R."/>
        </authorList>
    </citation>
    <scope>NUCLEOTIDE SEQUENCE [LARGE SCALE GENOMIC DNA]</scope>
    <source>
        <strain evidence="3">NBRC 101917 / NGR234</strain>
    </source>
</reference>
<feature type="region of interest" description="Disordered" evidence="1">
    <location>
        <begin position="352"/>
        <end position="427"/>
    </location>
</feature>
<feature type="compositionally biased region" description="Acidic residues" evidence="1">
    <location>
        <begin position="493"/>
        <end position="505"/>
    </location>
</feature>